<evidence type="ECO:0000259" key="1">
    <source>
        <dbReference type="SMART" id="SM00587"/>
    </source>
</evidence>
<dbReference type="InterPro" id="IPR004119">
    <property type="entry name" value="EcKL"/>
</dbReference>
<evidence type="ECO:0000313" key="3">
    <source>
        <dbReference type="Proteomes" id="UP001601992"/>
    </source>
</evidence>
<comment type="caution">
    <text evidence="2">The sequence shown here is derived from an EMBL/GenBank/DDBJ whole genome shotgun (WGS) entry which is preliminary data.</text>
</comment>
<reference evidence="2 3" key="1">
    <citation type="submission" date="2024-10" db="EMBL/GenBank/DDBJ databases">
        <title>The Natural Products Discovery Center: Release of the First 8490 Sequenced Strains for Exploring Actinobacteria Biosynthetic Diversity.</title>
        <authorList>
            <person name="Kalkreuter E."/>
            <person name="Kautsar S.A."/>
            <person name="Yang D."/>
            <person name="Bader C.D."/>
            <person name="Teijaro C.N."/>
            <person name="Fluegel L."/>
            <person name="Davis C.M."/>
            <person name="Simpson J.R."/>
            <person name="Lauterbach L."/>
            <person name="Steele A.D."/>
            <person name="Gui C."/>
            <person name="Meng S."/>
            <person name="Li G."/>
            <person name="Viehrig K."/>
            <person name="Ye F."/>
            <person name="Su P."/>
            <person name="Kiefer A.F."/>
            <person name="Nichols A."/>
            <person name="Cepeda A.J."/>
            <person name="Yan W."/>
            <person name="Fan B."/>
            <person name="Jiang Y."/>
            <person name="Adhikari A."/>
            <person name="Zheng C.-J."/>
            <person name="Schuster L."/>
            <person name="Cowan T.M."/>
            <person name="Smanski M.J."/>
            <person name="Chevrette M.G."/>
            <person name="De Carvalho L.P.S."/>
            <person name="Shen B."/>
        </authorList>
    </citation>
    <scope>NUCLEOTIDE SEQUENCE [LARGE SCALE GENOMIC DNA]</scope>
    <source>
        <strain evidence="2 3">NPDC002593</strain>
    </source>
</reference>
<dbReference type="Proteomes" id="UP001601992">
    <property type="component" value="Unassembled WGS sequence"/>
</dbReference>
<dbReference type="Pfam" id="PF02958">
    <property type="entry name" value="EcKL"/>
    <property type="match status" value="1"/>
</dbReference>
<dbReference type="RefSeq" id="WP_387404514.1">
    <property type="nucleotide sequence ID" value="NZ_JBIAQY010000006.1"/>
</dbReference>
<dbReference type="InterPro" id="IPR011009">
    <property type="entry name" value="Kinase-like_dom_sf"/>
</dbReference>
<dbReference type="InterPro" id="IPR015897">
    <property type="entry name" value="CHK_kinase-like"/>
</dbReference>
<keyword evidence="3" id="KW-1185">Reference proteome</keyword>
<accession>A0ABW6S3H1</accession>
<dbReference type="SMART" id="SM00587">
    <property type="entry name" value="CHK"/>
    <property type="match status" value="1"/>
</dbReference>
<dbReference type="Gene3D" id="3.90.1200.10">
    <property type="match status" value="1"/>
</dbReference>
<evidence type="ECO:0000313" key="2">
    <source>
        <dbReference type="EMBL" id="MFF3569990.1"/>
    </source>
</evidence>
<protein>
    <submittedName>
        <fullName evidence="2">Phosphotransferase</fullName>
    </submittedName>
</protein>
<name>A0ABW6S3H1_9NOCA</name>
<proteinExistence type="predicted"/>
<organism evidence="2 3">
    <name type="scientific">Nocardia jiangxiensis</name>
    <dbReference type="NCBI Taxonomy" id="282685"/>
    <lineage>
        <taxon>Bacteria</taxon>
        <taxon>Bacillati</taxon>
        <taxon>Actinomycetota</taxon>
        <taxon>Actinomycetes</taxon>
        <taxon>Mycobacteriales</taxon>
        <taxon>Nocardiaceae</taxon>
        <taxon>Nocardia</taxon>
    </lineage>
</organism>
<sequence>MNNPAPDDEAVVLSPQWLTALLSTDHSDAVVTGTDVVQRLETVATKVRFRVDYAQPTDAPTALCAKGYFNPALRRATRAEADFYRLVAHHLPVRTPPCVHAAVDERTGHALVLMRDLVAAGANFLDPRVGYRAEQAAATLDQLAALHAATWNGKLPVLDGNFPPRPVSLAKHLTVEQLQAQLEDGRAQAISTEVHNADRLIAAMGAIGALAQESAACLVHGDLHTGNIYQLPDGSPGLIDWQVVQHGVWALDVAYHLATVLDPDDLARHERELVEHYLDRLAAHGITPPDRDRAWWLYRAFLPYGLFMWAITRAVERPIIEHLTDRLARAVERHRSLDLLDV</sequence>
<dbReference type="PANTHER" id="PTHR11012">
    <property type="entry name" value="PROTEIN KINASE-LIKE DOMAIN-CONTAINING"/>
    <property type="match status" value="1"/>
</dbReference>
<feature type="domain" description="CHK kinase-like" evidence="1">
    <location>
        <begin position="112"/>
        <end position="287"/>
    </location>
</feature>
<dbReference type="PANTHER" id="PTHR11012:SF30">
    <property type="entry name" value="PROTEIN KINASE-LIKE DOMAIN-CONTAINING"/>
    <property type="match status" value="1"/>
</dbReference>
<dbReference type="SUPFAM" id="SSF56112">
    <property type="entry name" value="Protein kinase-like (PK-like)"/>
    <property type="match status" value="1"/>
</dbReference>
<dbReference type="EMBL" id="JBIAQY010000006">
    <property type="protein sequence ID" value="MFF3569990.1"/>
    <property type="molecule type" value="Genomic_DNA"/>
</dbReference>
<gene>
    <name evidence="2" type="ORF">ACFYXQ_19625</name>
</gene>